<keyword evidence="8 12" id="KW-1133">Transmembrane helix</keyword>
<evidence type="ECO:0000256" key="11">
    <source>
        <dbReference type="ARBA" id="ARBA00025182"/>
    </source>
</evidence>
<evidence type="ECO:0000256" key="7">
    <source>
        <dbReference type="ARBA" id="ARBA00022927"/>
    </source>
</evidence>
<gene>
    <name evidence="14" type="primary">secG</name>
    <name evidence="14" type="ORF">E3E12_07130</name>
</gene>
<reference evidence="14 15" key="1">
    <citation type="submission" date="2019-03" db="EMBL/GenBank/DDBJ databases">
        <title>The complete genome sequence of Swingsia_sp. F3b2 LMG30590(T).</title>
        <authorList>
            <person name="Chua K.-O."/>
            <person name="Chan K.-G."/>
            <person name="See-Too W.-S."/>
        </authorList>
    </citation>
    <scope>NUCLEOTIDE SEQUENCE [LARGE SCALE GENOMIC DNA]</scope>
    <source>
        <strain evidence="14 15">F3b2</strain>
    </source>
</reference>
<dbReference type="Pfam" id="PF03840">
    <property type="entry name" value="SecG"/>
    <property type="match status" value="1"/>
</dbReference>
<dbReference type="GO" id="GO:0009306">
    <property type="term" value="P:protein secretion"/>
    <property type="evidence" value="ECO:0007669"/>
    <property type="project" value="UniProtKB-UniRule"/>
</dbReference>
<comment type="subcellular location">
    <subcellularLocation>
        <location evidence="1 12">Cell membrane</location>
        <topology evidence="1 12">Multi-pass membrane protein</topology>
    </subcellularLocation>
</comment>
<dbReference type="InterPro" id="IPR004692">
    <property type="entry name" value="SecG"/>
</dbReference>
<organism evidence="14 15">
    <name type="scientific">Formicincola oecophyllae</name>
    <dbReference type="NCBI Taxonomy" id="2558361"/>
    <lineage>
        <taxon>Bacteria</taxon>
        <taxon>Pseudomonadati</taxon>
        <taxon>Pseudomonadota</taxon>
        <taxon>Alphaproteobacteria</taxon>
        <taxon>Acetobacterales</taxon>
        <taxon>Acetobacteraceae</taxon>
        <taxon>Formicincola</taxon>
    </lineage>
</organism>
<evidence type="ECO:0000256" key="4">
    <source>
        <dbReference type="ARBA" id="ARBA00022448"/>
    </source>
</evidence>
<evidence type="ECO:0000256" key="6">
    <source>
        <dbReference type="ARBA" id="ARBA00022692"/>
    </source>
</evidence>
<keyword evidence="7 12" id="KW-0653">Protein transport</keyword>
<dbReference type="GO" id="GO:0005886">
    <property type="term" value="C:plasma membrane"/>
    <property type="evidence" value="ECO:0007669"/>
    <property type="project" value="UniProtKB-SubCell"/>
</dbReference>
<dbReference type="GO" id="GO:0065002">
    <property type="term" value="P:intracellular protein transmembrane transport"/>
    <property type="evidence" value="ECO:0007669"/>
    <property type="project" value="TreeGrafter"/>
</dbReference>
<evidence type="ECO:0000313" key="15">
    <source>
        <dbReference type="Proteomes" id="UP000318709"/>
    </source>
</evidence>
<name>A0A4Y6UBY6_9PROT</name>
<dbReference type="RefSeq" id="WP_141443694.1">
    <property type="nucleotide sequence ID" value="NZ_CP038231.1"/>
</dbReference>
<evidence type="ECO:0000256" key="10">
    <source>
        <dbReference type="ARBA" id="ARBA00023136"/>
    </source>
</evidence>
<evidence type="ECO:0000256" key="8">
    <source>
        <dbReference type="ARBA" id="ARBA00022989"/>
    </source>
</evidence>
<evidence type="ECO:0000256" key="9">
    <source>
        <dbReference type="ARBA" id="ARBA00023010"/>
    </source>
</evidence>
<dbReference type="EMBL" id="CP038231">
    <property type="protein sequence ID" value="QDH13986.1"/>
    <property type="molecule type" value="Genomic_DNA"/>
</dbReference>
<dbReference type="GO" id="GO:0043952">
    <property type="term" value="P:protein transport by the Sec complex"/>
    <property type="evidence" value="ECO:0007669"/>
    <property type="project" value="TreeGrafter"/>
</dbReference>
<dbReference type="Proteomes" id="UP000318709">
    <property type="component" value="Chromosome"/>
</dbReference>
<evidence type="ECO:0000313" key="14">
    <source>
        <dbReference type="EMBL" id="QDH13986.1"/>
    </source>
</evidence>
<comment type="function">
    <text evidence="11 12">Involved in protein export. Participates in an early event of protein translocation.</text>
</comment>
<comment type="caution">
    <text evidence="12">Lacks conserved residue(s) required for the propagation of feature annotation.</text>
</comment>
<feature type="compositionally biased region" description="Pro residues" evidence="13">
    <location>
        <begin position="108"/>
        <end position="121"/>
    </location>
</feature>
<dbReference type="NCBIfam" id="TIGR00810">
    <property type="entry name" value="secG"/>
    <property type="match status" value="1"/>
</dbReference>
<accession>A0A4Y6UBY6</accession>
<feature type="compositionally biased region" description="Polar residues" evidence="13">
    <location>
        <begin position="89"/>
        <end position="99"/>
    </location>
</feature>
<evidence type="ECO:0000256" key="1">
    <source>
        <dbReference type="ARBA" id="ARBA00004651"/>
    </source>
</evidence>
<keyword evidence="15" id="KW-1185">Reference proteome</keyword>
<keyword evidence="4 12" id="KW-0813">Transport</keyword>
<feature type="region of interest" description="Disordered" evidence="13">
    <location>
        <begin position="89"/>
        <end position="121"/>
    </location>
</feature>
<keyword evidence="10 12" id="KW-0472">Membrane</keyword>
<evidence type="ECO:0000256" key="2">
    <source>
        <dbReference type="ARBA" id="ARBA00008445"/>
    </source>
</evidence>
<keyword evidence="6 12" id="KW-0812">Transmembrane</keyword>
<evidence type="ECO:0000256" key="13">
    <source>
        <dbReference type="SAM" id="MobiDB-lite"/>
    </source>
</evidence>
<dbReference type="PANTHER" id="PTHR34182">
    <property type="entry name" value="PROTEIN-EXPORT MEMBRANE PROTEIN SECG"/>
    <property type="match status" value="1"/>
</dbReference>
<protein>
    <recommendedName>
        <fullName evidence="3 12">Protein-export membrane protein SecG</fullName>
    </recommendedName>
</protein>
<comment type="similarity">
    <text evidence="2 12">Belongs to the SecG family.</text>
</comment>
<evidence type="ECO:0000256" key="5">
    <source>
        <dbReference type="ARBA" id="ARBA00022475"/>
    </source>
</evidence>
<dbReference type="KEGG" id="swf:E3E12_07130"/>
<dbReference type="PRINTS" id="PR01651">
    <property type="entry name" value="SECGEXPORT"/>
</dbReference>
<evidence type="ECO:0000256" key="3">
    <source>
        <dbReference type="ARBA" id="ARBA00017876"/>
    </source>
</evidence>
<keyword evidence="5 12" id="KW-1003">Cell membrane</keyword>
<feature type="transmembrane region" description="Helical" evidence="12">
    <location>
        <begin position="51"/>
        <end position="73"/>
    </location>
</feature>
<dbReference type="GO" id="GO:0015450">
    <property type="term" value="F:protein-transporting ATPase activity"/>
    <property type="evidence" value="ECO:0007669"/>
    <property type="project" value="UniProtKB-UniRule"/>
</dbReference>
<keyword evidence="9 12" id="KW-0811">Translocation</keyword>
<dbReference type="AlphaFoldDB" id="A0A4Y6UBY6"/>
<proteinExistence type="inferred from homology"/>
<evidence type="ECO:0000256" key="12">
    <source>
        <dbReference type="RuleBase" id="RU365087"/>
    </source>
</evidence>
<dbReference type="PANTHER" id="PTHR34182:SF1">
    <property type="entry name" value="PROTEIN-EXPORT MEMBRANE PROTEIN SECG"/>
    <property type="match status" value="1"/>
</dbReference>
<sequence>MTTFLLILTMIVSLALIGVILLQRSEGGGLGGMGGGGGAGSFMTGRGTTNLLTHSTAVLAGLFMVLCLGLGIMDKGAAGGGGHDILSTKSLTQAASQPGTGKGATQPAPAPQAPQPAQPAR</sequence>